<dbReference type="PROSITE" id="PS52015">
    <property type="entry name" value="TONB_CTD"/>
    <property type="match status" value="1"/>
</dbReference>
<dbReference type="GO" id="GO:0055085">
    <property type="term" value="P:transmembrane transport"/>
    <property type="evidence" value="ECO:0007669"/>
    <property type="project" value="InterPro"/>
</dbReference>
<dbReference type="Proteomes" id="UP000006251">
    <property type="component" value="Unassembled WGS sequence"/>
</dbReference>
<dbReference type="SUPFAM" id="SSF48452">
    <property type="entry name" value="TPR-like"/>
    <property type="match status" value="1"/>
</dbReference>
<gene>
    <name evidence="7" type="ORF">GPAL_0643</name>
</gene>
<feature type="domain" description="TonB C-terminal" evidence="6">
    <location>
        <begin position="320"/>
        <end position="410"/>
    </location>
</feature>
<dbReference type="GO" id="GO:0016020">
    <property type="term" value="C:membrane"/>
    <property type="evidence" value="ECO:0007669"/>
    <property type="project" value="UniProtKB-SubCell"/>
</dbReference>
<feature type="signal peptide" evidence="5">
    <location>
        <begin position="1"/>
        <end position="25"/>
    </location>
</feature>
<keyword evidence="2" id="KW-0812">Transmembrane</keyword>
<dbReference type="EMBL" id="BAEQ01000014">
    <property type="protein sequence ID" value="GAC27523.1"/>
    <property type="molecule type" value="Genomic_DNA"/>
</dbReference>
<evidence type="ECO:0000256" key="4">
    <source>
        <dbReference type="ARBA" id="ARBA00023136"/>
    </source>
</evidence>
<evidence type="ECO:0000256" key="5">
    <source>
        <dbReference type="SAM" id="SignalP"/>
    </source>
</evidence>
<keyword evidence="8" id="KW-1185">Reference proteome</keyword>
<proteinExistence type="predicted"/>
<feature type="chain" id="PRO_5003898326" description="TonB C-terminal domain-containing protein" evidence="5">
    <location>
        <begin position="26"/>
        <end position="410"/>
    </location>
</feature>
<keyword evidence="4" id="KW-0472">Membrane</keyword>
<name>K6ZF21_9ALTE</name>
<accession>K6ZF21</accession>
<evidence type="ECO:0000313" key="8">
    <source>
        <dbReference type="Proteomes" id="UP000006251"/>
    </source>
</evidence>
<evidence type="ECO:0000256" key="2">
    <source>
        <dbReference type="ARBA" id="ARBA00022692"/>
    </source>
</evidence>
<dbReference type="InterPro" id="IPR011990">
    <property type="entry name" value="TPR-like_helical_dom_sf"/>
</dbReference>
<dbReference type="SUPFAM" id="SSF74653">
    <property type="entry name" value="TolA/TonB C-terminal domain"/>
    <property type="match status" value="1"/>
</dbReference>
<evidence type="ECO:0000256" key="3">
    <source>
        <dbReference type="ARBA" id="ARBA00022989"/>
    </source>
</evidence>
<dbReference type="InterPro" id="IPR037682">
    <property type="entry name" value="TonB_C"/>
</dbReference>
<organism evidence="7 8">
    <name type="scientific">Brumicola pallidula DSM 14239 = ACAM 615</name>
    <dbReference type="NCBI Taxonomy" id="1121922"/>
    <lineage>
        <taxon>Bacteria</taxon>
        <taxon>Pseudomonadati</taxon>
        <taxon>Pseudomonadota</taxon>
        <taxon>Gammaproteobacteria</taxon>
        <taxon>Alteromonadales</taxon>
        <taxon>Alteromonadaceae</taxon>
        <taxon>Brumicola</taxon>
    </lineage>
</organism>
<sequence>MSSFSQRHKILAAALATVFIGSGHANEKYANAKHVNAKHANTKHANTKAEVEVDESEPVPTFSQAYKEYTSSIKSGKYSANELERVAKLTYQLGRAKFGPRHQNTFMLQQNLANAYLEAGEYKLSATNYESVIDYYEETQGDESQAYYFALLDIINVIYSANKAKKLSAQALGISQFSGQRAIVKLFKVTDELIVKMPENSLMFRGHTVKTAVINKWAERDNRLLNMAKKYNLDANKNAGKYSSIYIESLAYVGKVYFGMKKYKDARCVFEQVLTSLQAQNSDAHPLGMIAHAHLVSLYARKKETKNAIFHTQAIAKIKPWDPKQLALYQVPPTFPPANITHANEASVTLTCDISLQGQPINIRVTDSTDSEFNAFAIKNIKQWYFVPKFVNGAFAVATDLDVMIDFLRE</sequence>
<dbReference type="OrthoDB" id="1628901at2"/>
<dbReference type="Gene3D" id="1.25.40.10">
    <property type="entry name" value="Tetratricopeptide repeat domain"/>
    <property type="match status" value="2"/>
</dbReference>
<keyword evidence="3" id="KW-1133">Transmembrane helix</keyword>
<evidence type="ECO:0000313" key="7">
    <source>
        <dbReference type="EMBL" id="GAC27523.1"/>
    </source>
</evidence>
<dbReference type="NCBIfam" id="TIGR01352">
    <property type="entry name" value="tonB_Cterm"/>
    <property type="match status" value="1"/>
</dbReference>
<comment type="caution">
    <text evidence="7">The sequence shown here is derived from an EMBL/GenBank/DDBJ whole genome shotgun (WGS) entry which is preliminary data.</text>
</comment>
<evidence type="ECO:0000256" key="1">
    <source>
        <dbReference type="ARBA" id="ARBA00004167"/>
    </source>
</evidence>
<keyword evidence="5" id="KW-0732">Signal</keyword>
<dbReference type="Pfam" id="PF03544">
    <property type="entry name" value="TonB_C"/>
    <property type="match status" value="1"/>
</dbReference>
<reference evidence="8" key="1">
    <citation type="journal article" date="2014" name="Environ. Microbiol.">
        <title>Comparative genomics of the marine bacterial genus Glaciecola reveals the high degree of genomic diversity and genomic characteristic for cold adaptation.</title>
        <authorList>
            <person name="Qin Q.L."/>
            <person name="Xie B.B."/>
            <person name="Yu Y."/>
            <person name="Shu Y.L."/>
            <person name="Rong J.C."/>
            <person name="Zhang Y.J."/>
            <person name="Zhao D.L."/>
            <person name="Chen X.L."/>
            <person name="Zhang X.Y."/>
            <person name="Chen B."/>
            <person name="Zhou B.C."/>
            <person name="Zhang Y.Z."/>
        </authorList>
    </citation>
    <scope>NUCLEOTIDE SEQUENCE [LARGE SCALE GENOMIC DNA]</scope>
    <source>
        <strain evidence="8">ACAM 615</strain>
    </source>
</reference>
<dbReference type="Gene3D" id="3.30.2420.10">
    <property type="entry name" value="TonB"/>
    <property type="match status" value="1"/>
</dbReference>
<protein>
    <recommendedName>
        <fullName evidence="6">TonB C-terminal domain-containing protein</fullName>
    </recommendedName>
</protein>
<dbReference type="AlphaFoldDB" id="K6ZF21"/>
<comment type="subcellular location">
    <subcellularLocation>
        <location evidence="1">Membrane</location>
        <topology evidence="1">Single-pass membrane protein</topology>
    </subcellularLocation>
</comment>
<dbReference type="STRING" id="1121922.GCA_000428905_01748"/>
<evidence type="ECO:0000259" key="6">
    <source>
        <dbReference type="PROSITE" id="PS52015"/>
    </source>
</evidence>
<dbReference type="InterPro" id="IPR006260">
    <property type="entry name" value="TonB/TolA_C"/>
</dbReference>